<dbReference type="Gene3D" id="2.30.30.230">
    <property type="entry name" value="Fumarylacetoacetase, N-terminal domain"/>
    <property type="match status" value="1"/>
</dbReference>
<feature type="binding site" evidence="11">
    <location>
        <position position="253"/>
    </location>
    <ligand>
        <name>substrate</name>
    </ligand>
</feature>
<evidence type="ECO:0000256" key="13">
    <source>
        <dbReference type="RuleBase" id="RU366008"/>
    </source>
</evidence>
<dbReference type="Gene3D" id="3.90.850.10">
    <property type="entry name" value="Fumarylacetoacetase-like, C-terminal domain"/>
    <property type="match status" value="1"/>
</dbReference>
<evidence type="ECO:0000256" key="6">
    <source>
        <dbReference type="ARBA" id="ARBA00022837"/>
    </source>
</evidence>
<accession>A0A9P8UFY5</accession>
<feature type="binding site" evidence="12">
    <location>
        <position position="246"/>
    </location>
    <ligand>
        <name>Ca(2+)</name>
        <dbReference type="ChEBI" id="CHEBI:29108"/>
    </ligand>
</feature>
<feature type="binding site" evidence="11">
    <location>
        <position position="138"/>
    </location>
    <ligand>
        <name>substrate</name>
    </ligand>
</feature>
<comment type="cofactor">
    <cofactor evidence="13">
        <name>Mg(2+)</name>
        <dbReference type="ChEBI" id="CHEBI:18420"/>
    </cofactor>
    <cofactor evidence="13">
        <name>Ca(2+)</name>
        <dbReference type="ChEBI" id="CHEBI:29108"/>
    </cofactor>
</comment>
<dbReference type="GeneID" id="70136500"/>
<evidence type="ECO:0000256" key="5">
    <source>
        <dbReference type="ARBA" id="ARBA00022801"/>
    </source>
</evidence>
<dbReference type="Proteomes" id="UP000758603">
    <property type="component" value="Unassembled WGS sequence"/>
</dbReference>
<evidence type="ECO:0000256" key="9">
    <source>
        <dbReference type="ARBA" id="ARBA00023232"/>
    </source>
</evidence>
<dbReference type="AlphaFoldDB" id="A0A9P8UFY5"/>
<dbReference type="NCBIfam" id="TIGR01266">
    <property type="entry name" value="fum_ac_acetase"/>
    <property type="match status" value="1"/>
</dbReference>
<gene>
    <name evidence="16" type="ORF">BKA67DRAFT_660346</name>
</gene>
<organism evidence="16 17">
    <name type="scientific">Truncatella angustata</name>
    <dbReference type="NCBI Taxonomy" id="152316"/>
    <lineage>
        <taxon>Eukaryota</taxon>
        <taxon>Fungi</taxon>
        <taxon>Dikarya</taxon>
        <taxon>Ascomycota</taxon>
        <taxon>Pezizomycotina</taxon>
        <taxon>Sordariomycetes</taxon>
        <taxon>Xylariomycetidae</taxon>
        <taxon>Amphisphaeriales</taxon>
        <taxon>Sporocadaceae</taxon>
        <taxon>Truncatella</taxon>
    </lineage>
</organism>
<dbReference type="InterPro" id="IPR036663">
    <property type="entry name" value="Fumarylacetoacetase_C_sf"/>
</dbReference>
<keyword evidence="6 12" id="KW-0106">Calcium</keyword>
<dbReference type="GO" id="GO:0006559">
    <property type="term" value="P:L-phenylalanine catabolic process"/>
    <property type="evidence" value="ECO:0007669"/>
    <property type="project" value="UniProtKB-UniRule"/>
</dbReference>
<evidence type="ECO:0000256" key="8">
    <source>
        <dbReference type="ARBA" id="ARBA00022878"/>
    </source>
</evidence>
<evidence type="ECO:0000256" key="12">
    <source>
        <dbReference type="PIRSR" id="PIRSR605959-3"/>
    </source>
</evidence>
<evidence type="ECO:0000256" key="3">
    <source>
        <dbReference type="ARBA" id="ARBA00012094"/>
    </source>
</evidence>
<reference evidence="16" key="1">
    <citation type="journal article" date="2021" name="Nat. Commun.">
        <title>Genetic determinants of endophytism in the Arabidopsis root mycobiome.</title>
        <authorList>
            <person name="Mesny F."/>
            <person name="Miyauchi S."/>
            <person name="Thiergart T."/>
            <person name="Pickel B."/>
            <person name="Atanasova L."/>
            <person name="Karlsson M."/>
            <person name="Huettel B."/>
            <person name="Barry K.W."/>
            <person name="Haridas S."/>
            <person name="Chen C."/>
            <person name="Bauer D."/>
            <person name="Andreopoulos W."/>
            <person name="Pangilinan J."/>
            <person name="LaButti K."/>
            <person name="Riley R."/>
            <person name="Lipzen A."/>
            <person name="Clum A."/>
            <person name="Drula E."/>
            <person name="Henrissat B."/>
            <person name="Kohler A."/>
            <person name="Grigoriev I.V."/>
            <person name="Martin F.M."/>
            <person name="Hacquard S."/>
        </authorList>
    </citation>
    <scope>NUCLEOTIDE SEQUENCE</scope>
    <source>
        <strain evidence="16">MPI-SDFR-AT-0073</strain>
    </source>
</reference>
<feature type="binding site" evidence="12">
    <location>
        <position position="214"/>
    </location>
    <ligand>
        <name>Ca(2+)</name>
        <dbReference type="ChEBI" id="CHEBI:29108"/>
    </ligand>
</feature>
<feature type="binding site" evidence="11">
    <location>
        <position position="152"/>
    </location>
    <ligand>
        <name>substrate</name>
    </ligand>
</feature>
<evidence type="ECO:0000256" key="10">
    <source>
        <dbReference type="PIRSR" id="PIRSR605959-1"/>
    </source>
</evidence>
<dbReference type="GO" id="GO:0046872">
    <property type="term" value="F:metal ion binding"/>
    <property type="evidence" value="ECO:0007669"/>
    <property type="project" value="UniProtKB-UniRule"/>
</dbReference>
<keyword evidence="5 13" id="KW-0378">Hydrolase</keyword>
<comment type="catalytic activity">
    <reaction evidence="13">
        <text>4-fumarylacetoacetate + H2O = acetoacetate + fumarate + H(+)</text>
        <dbReference type="Rhea" id="RHEA:10244"/>
        <dbReference type="ChEBI" id="CHEBI:13705"/>
        <dbReference type="ChEBI" id="CHEBI:15377"/>
        <dbReference type="ChEBI" id="CHEBI:15378"/>
        <dbReference type="ChEBI" id="CHEBI:18034"/>
        <dbReference type="ChEBI" id="CHEBI:29806"/>
        <dbReference type="EC" id="3.7.1.2"/>
    </reaction>
</comment>
<dbReference type="SUPFAM" id="SSF63433">
    <property type="entry name" value="Fumarylacetoacetate hydrolase, FAH, N-terminal domain"/>
    <property type="match status" value="1"/>
</dbReference>
<dbReference type="EC" id="3.7.1.2" evidence="3 13"/>
<evidence type="ECO:0000259" key="14">
    <source>
        <dbReference type="Pfam" id="PF01557"/>
    </source>
</evidence>
<feature type="binding site" evidence="12">
    <location>
        <position position="246"/>
    </location>
    <ligand>
        <name>Mg(2+)</name>
        <dbReference type="ChEBI" id="CHEBI:18420"/>
    </ligand>
</feature>
<keyword evidence="4 12" id="KW-0479">Metal-binding</keyword>
<feature type="binding site" evidence="12">
    <location>
        <position position="266"/>
    </location>
    <ligand>
        <name>Mg(2+)</name>
        <dbReference type="ChEBI" id="CHEBI:18420"/>
    </ligand>
</feature>
<dbReference type="PANTHER" id="PTHR43069">
    <property type="entry name" value="FUMARYLACETOACETASE"/>
    <property type="match status" value="1"/>
</dbReference>
<feature type="binding site" evidence="12">
    <location>
        <position position="212"/>
    </location>
    <ligand>
        <name>Ca(2+)</name>
        <dbReference type="ChEBI" id="CHEBI:29108"/>
    </ligand>
</feature>
<comment type="caution">
    <text evidence="16">The sequence shown here is derived from an EMBL/GenBank/DDBJ whole genome shotgun (WGS) entry which is preliminary data.</text>
</comment>
<feature type="binding site" evidence="11">
    <location>
        <position position="257"/>
    </location>
    <ligand>
        <name>substrate</name>
    </ligand>
</feature>
<feature type="domain" description="Fumarylacetoacetase N-terminal" evidence="15">
    <location>
        <begin position="19"/>
        <end position="128"/>
    </location>
</feature>
<dbReference type="OrthoDB" id="9971669at2759"/>
<feature type="binding site" evidence="12">
    <location>
        <position position="136"/>
    </location>
    <ligand>
        <name>Ca(2+)</name>
        <dbReference type="ChEBI" id="CHEBI:29108"/>
    </ligand>
</feature>
<dbReference type="InterPro" id="IPR036462">
    <property type="entry name" value="Fumarylacetoacetase_N_sf"/>
</dbReference>
<dbReference type="FunFam" id="2.30.30.230:FF:000001">
    <property type="entry name" value="Fumarylacetoacetase"/>
    <property type="match status" value="1"/>
</dbReference>
<feature type="binding site" evidence="12">
    <location>
        <position position="270"/>
    </location>
    <ligand>
        <name>Mg(2+)</name>
        <dbReference type="ChEBI" id="CHEBI:18420"/>
    </ligand>
</feature>
<dbReference type="GO" id="GO:0004334">
    <property type="term" value="F:fumarylacetoacetase activity"/>
    <property type="evidence" value="ECO:0007669"/>
    <property type="project" value="UniProtKB-UniRule"/>
</dbReference>
<dbReference type="Pfam" id="PF09298">
    <property type="entry name" value="FAA_hydrolase_N"/>
    <property type="match status" value="1"/>
</dbReference>
<evidence type="ECO:0000313" key="17">
    <source>
        <dbReference type="Proteomes" id="UP000758603"/>
    </source>
</evidence>
<sequence>MASLKSWVTIPPRSPFSLANIPFGIISTESNSTPRPAVAIGESVLDLSAFSLGGGFSKLSQIAPHLKVFDSPTLNEFAALGRTTHGDVRKYLQSVFAEDGPLSDILKDNKSLQEKALISISTARNHLPLSIGDYTDFFAGRNHAHNVGTLFRGPQNALNPNYHHVPVAYHGRASSVVVSGTPLTRPRGQIILDPTAEPKVPTFSPCRRLDIELELGMFISRSNKLGKPVRVDEAPEYIFGYVLMNDWSARDVQMWEYVPLGPFNAKNFGTSISPWVVLADTLEPFRAKGLDNPVELQSYLKQGRRDFALDINLEVTLRTTQGNETRISHTTSKNLLWSWEQMIAHHSVTGCNLRTGDLFGSGTISGDGSGTYGSILEQTQGGKHPVKLDNGEERKFLQDGDSIIITGVAGEVEGGLVGFGECTGQILPAVEESYWQ</sequence>
<comment type="similarity">
    <text evidence="2 13">Belongs to the FAH family.</text>
</comment>
<evidence type="ECO:0000256" key="7">
    <source>
        <dbReference type="ARBA" id="ARBA00022842"/>
    </source>
</evidence>
<evidence type="ECO:0000313" key="16">
    <source>
        <dbReference type="EMBL" id="KAH6651547.1"/>
    </source>
</evidence>
<evidence type="ECO:0000256" key="2">
    <source>
        <dbReference type="ARBA" id="ARBA00010211"/>
    </source>
</evidence>
<evidence type="ECO:0000256" key="11">
    <source>
        <dbReference type="PIRSR" id="PIRSR605959-2"/>
    </source>
</evidence>
<dbReference type="FunFam" id="3.90.850.10:FF:000009">
    <property type="entry name" value="Fumarylacetoacetase"/>
    <property type="match status" value="1"/>
</dbReference>
<dbReference type="InterPro" id="IPR005959">
    <property type="entry name" value="Fumarylacetoacetase"/>
</dbReference>
<comment type="pathway">
    <text evidence="1 13">Amino-acid degradation; L-phenylalanine degradation; acetoacetate and fumarate from L-phenylalanine: step 6/6.</text>
</comment>
<evidence type="ECO:0000256" key="1">
    <source>
        <dbReference type="ARBA" id="ARBA00004782"/>
    </source>
</evidence>
<dbReference type="EMBL" id="JAGPXC010000006">
    <property type="protein sequence ID" value="KAH6651547.1"/>
    <property type="molecule type" value="Genomic_DNA"/>
</dbReference>
<name>A0A9P8UFY5_9PEZI</name>
<keyword evidence="8 13" id="KW-0828">Tyrosine catabolism</keyword>
<evidence type="ECO:0000259" key="15">
    <source>
        <dbReference type="Pfam" id="PF09298"/>
    </source>
</evidence>
<dbReference type="Pfam" id="PF01557">
    <property type="entry name" value="FAA_hydrolase"/>
    <property type="match status" value="1"/>
</dbReference>
<keyword evidence="9 13" id="KW-0585">Phenylalanine catabolism</keyword>
<dbReference type="GO" id="GO:1902000">
    <property type="term" value="P:homogentisate catabolic process"/>
    <property type="evidence" value="ECO:0007669"/>
    <property type="project" value="TreeGrafter"/>
</dbReference>
<dbReference type="SUPFAM" id="SSF56529">
    <property type="entry name" value="FAH"/>
    <property type="match status" value="1"/>
</dbReference>
<dbReference type="PANTHER" id="PTHR43069:SF2">
    <property type="entry name" value="FUMARYLACETOACETASE"/>
    <property type="match status" value="1"/>
</dbReference>
<keyword evidence="17" id="KW-1185">Reference proteome</keyword>
<feature type="active site" description="Proton acceptor" evidence="10">
    <location>
        <position position="143"/>
    </location>
</feature>
<proteinExistence type="inferred from homology"/>
<dbReference type="RefSeq" id="XP_045955825.1">
    <property type="nucleotide sequence ID" value="XM_046107609.1"/>
</dbReference>
<dbReference type="InterPro" id="IPR011234">
    <property type="entry name" value="Fumarylacetoacetase-like_C"/>
</dbReference>
<protein>
    <recommendedName>
        <fullName evidence="3 13">Fumarylacetoacetase</fullName>
        <ecNumber evidence="3 13">3.7.1.2</ecNumber>
    </recommendedName>
    <alternativeName>
        <fullName evidence="13">Fumarylacetoacetate hydrolase</fullName>
    </alternativeName>
</protein>
<dbReference type="GO" id="GO:0006572">
    <property type="term" value="P:L-tyrosine catabolic process"/>
    <property type="evidence" value="ECO:0007669"/>
    <property type="project" value="UniProtKB-UniRule"/>
</dbReference>
<evidence type="ECO:0000256" key="4">
    <source>
        <dbReference type="ARBA" id="ARBA00022723"/>
    </source>
</evidence>
<keyword evidence="7 12" id="KW-0460">Magnesium</keyword>
<dbReference type="InterPro" id="IPR015377">
    <property type="entry name" value="Fumarylacetoacetase_N"/>
</dbReference>
<feature type="domain" description="Fumarylacetoacetase-like C-terminal" evidence="14">
    <location>
        <begin position="140"/>
        <end position="407"/>
    </location>
</feature>
<feature type="binding site" evidence="11">
    <location>
        <position position="363"/>
    </location>
    <ligand>
        <name>substrate</name>
    </ligand>
</feature>